<dbReference type="Pfam" id="PF25547">
    <property type="entry name" value="WXG100_2"/>
    <property type="match status" value="1"/>
</dbReference>
<evidence type="ECO:0000259" key="2">
    <source>
        <dbReference type="Pfam" id="PF25547"/>
    </source>
</evidence>
<reference evidence="3 4" key="1">
    <citation type="submission" date="2019-02" db="EMBL/GenBank/DDBJ databases">
        <title>Draft genome sequence of Amycolatopsis sp. 8-3EHSu isolated from roots of Suaeda maritima.</title>
        <authorList>
            <person name="Duangmal K."/>
            <person name="Chantavorakit T."/>
        </authorList>
    </citation>
    <scope>NUCLEOTIDE SEQUENCE [LARGE SCALE GENOMIC DNA]</scope>
    <source>
        <strain evidence="3 4">8-3EHSu</strain>
    </source>
</reference>
<accession>A0A4Q7J3H6</accession>
<comment type="caution">
    <text evidence="3">The sequence shown here is derived from an EMBL/GenBank/DDBJ whole genome shotgun (WGS) entry which is preliminary data.</text>
</comment>
<evidence type="ECO:0000256" key="1">
    <source>
        <dbReference type="SAM" id="MobiDB-lite"/>
    </source>
</evidence>
<dbReference type="InterPro" id="IPR036689">
    <property type="entry name" value="ESAT-6-like_sf"/>
</dbReference>
<protein>
    <submittedName>
        <fullName evidence="3">WXG100 family type VII secretion target</fullName>
    </submittedName>
</protein>
<evidence type="ECO:0000313" key="3">
    <source>
        <dbReference type="EMBL" id="RZQ62040.1"/>
    </source>
</evidence>
<dbReference type="EMBL" id="SFCC01000010">
    <property type="protein sequence ID" value="RZQ62040.1"/>
    <property type="molecule type" value="Genomic_DNA"/>
</dbReference>
<sequence>MTGHQVATEALTAHGSGSKETADHFASLASLLEQARVSDECFGPIGEVLAFKYFENLEECQGLATQAKAFLDEMEQKTGAAAKAYLGNEEATTDGIKKLGDFEALNSAGDGQRKGYVEQHGGYGSSILSNIGDIKRASSPPDIAIAAVNARMEQLQLVTSPGQSFLDNGLGFLIGIVISPLVEFVLEPAIGDPEQMRSTAKGWEQVAKWLEETGQHESKRAAATAEAWKGDAGDAFRTQMTEFGDGTAAFANDIRNVQRILEIAADLFDAFVEIVIDIIQELVMGLIIEWLAALAASWITAGASMAAAGVTTTAHVSGTAARLAMKVKLLLGKLKPLIDQLEDVLRMVRTGPLKQVVQRTEAMRDGNWFQKKLVMQLDNNPIAKIVTKADPVTGASKTGNKFAGRMGINEGSEALSANLAEAGLRAAGMSGTTDVGRAAFRGTMENAPGLAMEQGIKYGYDKAADPSSEEERRQATDKGFTVE</sequence>
<dbReference type="SUPFAM" id="SSF140453">
    <property type="entry name" value="EsxAB dimer-like"/>
    <property type="match status" value="1"/>
</dbReference>
<dbReference type="RefSeq" id="WP_130477132.1">
    <property type="nucleotide sequence ID" value="NZ_SFCC01000010.1"/>
</dbReference>
<feature type="compositionally biased region" description="Basic and acidic residues" evidence="1">
    <location>
        <begin position="461"/>
        <end position="476"/>
    </location>
</feature>
<dbReference type="OrthoDB" id="3593276at2"/>
<dbReference type="InterPro" id="IPR057746">
    <property type="entry name" value="CpnT-like_N"/>
</dbReference>
<evidence type="ECO:0000313" key="4">
    <source>
        <dbReference type="Proteomes" id="UP000292003"/>
    </source>
</evidence>
<feature type="domain" description="Outer membrane channel protein CpnT-like N-terminal" evidence="2">
    <location>
        <begin position="191"/>
        <end position="312"/>
    </location>
</feature>
<dbReference type="AlphaFoldDB" id="A0A4Q7J3H6"/>
<dbReference type="Proteomes" id="UP000292003">
    <property type="component" value="Unassembled WGS sequence"/>
</dbReference>
<proteinExistence type="predicted"/>
<keyword evidence="4" id="KW-1185">Reference proteome</keyword>
<dbReference type="Gene3D" id="1.10.287.1060">
    <property type="entry name" value="ESAT-6-like"/>
    <property type="match status" value="1"/>
</dbReference>
<feature type="region of interest" description="Disordered" evidence="1">
    <location>
        <begin position="461"/>
        <end position="483"/>
    </location>
</feature>
<gene>
    <name evidence="3" type="ORF">EWH70_20835</name>
</gene>
<name>A0A4Q7J3H6_9PSEU</name>
<organism evidence="3 4">
    <name type="scientific">Amycolatopsis suaedae</name>
    <dbReference type="NCBI Taxonomy" id="2510978"/>
    <lineage>
        <taxon>Bacteria</taxon>
        <taxon>Bacillati</taxon>
        <taxon>Actinomycetota</taxon>
        <taxon>Actinomycetes</taxon>
        <taxon>Pseudonocardiales</taxon>
        <taxon>Pseudonocardiaceae</taxon>
        <taxon>Amycolatopsis</taxon>
    </lineage>
</organism>